<dbReference type="Pfam" id="PF12705">
    <property type="entry name" value="PDDEXK_1"/>
    <property type="match status" value="1"/>
</dbReference>
<dbReference type="InterPro" id="IPR011335">
    <property type="entry name" value="Restrct_endonuc-II-like"/>
</dbReference>
<evidence type="ECO:0000259" key="1">
    <source>
        <dbReference type="Pfam" id="PF12705"/>
    </source>
</evidence>
<proteinExistence type="predicted"/>
<reference evidence="2" key="1">
    <citation type="submission" date="2020-04" db="EMBL/GenBank/DDBJ databases">
        <authorList>
            <person name="Chiriac C."/>
            <person name="Salcher M."/>
            <person name="Ghai R."/>
            <person name="Kavagutti S V."/>
        </authorList>
    </citation>
    <scope>NUCLEOTIDE SEQUENCE</scope>
</reference>
<dbReference type="EMBL" id="LR796208">
    <property type="protein sequence ID" value="CAB4127492.1"/>
    <property type="molecule type" value="Genomic_DNA"/>
</dbReference>
<dbReference type="SUPFAM" id="SSF52980">
    <property type="entry name" value="Restriction endonuclease-like"/>
    <property type="match status" value="1"/>
</dbReference>
<dbReference type="PANTHER" id="PTHR31340:SF3">
    <property type="entry name" value="MITOCHONDRIAL GENOME MAINTENANCE EXONUCLEASE 1"/>
    <property type="match status" value="1"/>
</dbReference>
<feature type="domain" description="PD-(D/E)XK endonuclease-like" evidence="1">
    <location>
        <begin position="106"/>
        <end position="168"/>
    </location>
</feature>
<dbReference type="Gene3D" id="3.90.320.10">
    <property type="match status" value="1"/>
</dbReference>
<dbReference type="InterPro" id="IPR038726">
    <property type="entry name" value="PDDEXK_AddAB-type"/>
</dbReference>
<gene>
    <name evidence="2" type="ORF">UFOVP84_214</name>
</gene>
<name>A0A6J5L1L2_9CAUD</name>
<sequence length="216" mass="25023">MRYFYEYNFPKLVRKNVDGTRVYLTPTGEKYPSVTAVTGLGSEVYIKEWRDRVGHDEADAITRRASTRGTRIHTLCEDYILGKELDVSIFDKEIFNSMLPHIDKVGDIHCLETRLYSHKLRVAGTVDLIAEYDGDMAIVDWKTSSRVKYAEDISGYFMQASAYSQCFLELTGINIDKLVIVMGIDNNPAKVFIEDKTKWLKKFKQQRYKYFAVKKI</sequence>
<dbReference type="InterPro" id="IPR011604">
    <property type="entry name" value="PDDEXK-like_dom_sf"/>
</dbReference>
<accession>A0A6J5L1L2</accession>
<organism evidence="2">
    <name type="scientific">uncultured Caudovirales phage</name>
    <dbReference type="NCBI Taxonomy" id="2100421"/>
    <lineage>
        <taxon>Viruses</taxon>
        <taxon>Duplodnaviria</taxon>
        <taxon>Heunggongvirae</taxon>
        <taxon>Uroviricota</taxon>
        <taxon>Caudoviricetes</taxon>
        <taxon>Peduoviridae</taxon>
        <taxon>Maltschvirus</taxon>
        <taxon>Maltschvirus maltsch</taxon>
    </lineage>
</organism>
<dbReference type="PANTHER" id="PTHR31340">
    <property type="entry name" value="MITOCHONDRIAL GENOME MAINTENANCE EXONUCLEASE 1"/>
    <property type="match status" value="1"/>
</dbReference>
<protein>
    <submittedName>
        <fullName evidence="2">PD-(D/E)XK nuclease superfamily</fullName>
    </submittedName>
</protein>
<evidence type="ECO:0000313" key="2">
    <source>
        <dbReference type="EMBL" id="CAB4127492.1"/>
    </source>
</evidence>